<feature type="modified residue" description="N6-acetyllysine" evidence="6">
    <location>
        <position position="611"/>
    </location>
</feature>
<dbReference type="PROSITE" id="PS00455">
    <property type="entry name" value="AMP_BINDING"/>
    <property type="match status" value="1"/>
</dbReference>
<dbReference type="PANTHER" id="PTHR24095:SF14">
    <property type="entry name" value="ACETYL-COENZYME A SYNTHETASE 1"/>
    <property type="match status" value="1"/>
</dbReference>
<gene>
    <name evidence="6 10" type="primary">acsA</name>
    <name evidence="10" type="ORF">LYB30171_02512</name>
</gene>
<dbReference type="CDD" id="cd05966">
    <property type="entry name" value="ACS"/>
    <property type="match status" value="1"/>
</dbReference>
<comment type="cofactor">
    <cofactor evidence="6">
        <name>Mg(2+)</name>
        <dbReference type="ChEBI" id="CHEBI:18420"/>
    </cofactor>
</comment>
<evidence type="ECO:0000313" key="11">
    <source>
        <dbReference type="Proteomes" id="UP000680116"/>
    </source>
</evidence>
<dbReference type="InterPro" id="IPR032387">
    <property type="entry name" value="ACAS_N"/>
</dbReference>
<evidence type="ECO:0000259" key="7">
    <source>
        <dbReference type="Pfam" id="PF00501"/>
    </source>
</evidence>
<accession>A0ABN7QZ28</accession>
<dbReference type="RefSeq" id="WP_215218986.1">
    <property type="nucleotide sequence ID" value="NZ_OU015430.1"/>
</dbReference>
<dbReference type="Gene3D" id="3.40.50.12780">
    <property type="entry name" value="N-terminal domain of ligase-like"/>
    <property type="match status" value="1"/>
</dbReference>
<feature type="binding site" evidence="6">
    <location>
        <begin position="389"/>
        <end position="391"/>
    </location>
    <ligand>
        <name>ATP</name>
        <dbReference type="ChEBI" id="CHEBI:30616"/>
    </ligand>
</feature>
<dbReference type="NCBIfam" id="TIGR02188">
    <property type="entry name" value="Ac_CoA_lig_AcsA"/>
    <property type="match status" value="1"/>
</dbReference>
<feature type="binding site" evidence="6">
    <location>
        <begin position="193"/>
        <end position="196"/>
    </location>
    <ligand>
        <name>CoA</name>
        <dbReference type="ChEBI" id="CHEBI:57287"/>
    </ligand>
</feature>
<name>A0ABN7QZ28_9GAMM</name>
<dbReference type="InterPro" id="IPR025110">
    <property type="entry name" value="AMP-bd_C"/>
</dbReference>
<feature type="binding site" evidence="6">
    <location>
        <position position="517"/>
    </location>
    <ligand>
        <name>ATP</name>
        <dbReference type="ChEBI" id="CHEBI:30616"/>
    </ligand>
</feature>
<dbReference type="Proteomes" id="UP000680116">
    <property type="component" value="Chromosome"/>
</dbReference>
<proteinExistence type="inferred from homology"/>
<reference evidence="10 11" key="1">
    <citation type="submission" date="2021-04" db="EMBL/GenBank/DDBJ databases">
        <authorList>
            <person name="Rodrigo-Torres L."/>
            <person name="Arahal R. D."/>
            <person name="Lucena T."/>
        </authorList>
    </citation>
    <scope>NUCLEOTIDE SEQUENCE [LARGE SCALE GENOMIC DNA]</scope>
    <source>
        <strain evidence="10 11">CECT 30171</strain>
    </source>
</reference>
<dbReference type="Pfam" id="PF16177">
    <property type="entry name" value="ACAS_N"/>
    <property type="match status" value="1"/>
</dbReference>
<evidence type="ECO:0000256" key="1">
    <source>
        <dbReference type="ARBA" id="ARBA00006432"/>
    </source>
</evidence>
<feature type="binding site" evidence="6">
    <location>
        <position position="502"/>
    </location>
    <ligand>
        <name>ATP</name>
        <dbReference type="ChEBI" id="CHEBI:30616"/>
    </ligand>
</feature>
<comment type="function">
    <text evidence="6">Catalyzes the conversion of acetate into acetyl-CoA (AcCoA), an essential intermediate at the junction of anabolic and catabolic pathways. AcsA undergoes a two-step reaction. In the first half reaction, AcsA combines acetate with ATP to form acetyl-adenylate (AcAMP) intermediate. In the second half reaction, it can then transfer the acetyl group from AcAMP to the sulfhydryl group of CoA, forming the product AcCoA.</text>
</comment>
<dbReference type="HAMAP" id="MF_01123">
    <property type="entry name" value="Ac_CoA_synth"/>
    <property type="match status" value="1"/>
</dbReference>
<protein>
    <recommendedName>
        <fullName evidence="6">Acetyl-coenzyme A synthetase</fullName>
        <shortName evidence="6">AcCoA synthetase</shortName>
        <shortName evidence="6">Acs</shortName>
        <ecNumber evidence="6">6.2.1.1</ecNumber>
    </recommendedName>
    <alternativeName>
        <fullName evidence="6">Acetate--CoA ligase</fullName>
    </alternativeName>
    <alternativeName>
        <fullName evidence="6">Acyl-activating enzyme</fullName>
    </alternativeName>
</protein>
<evidence type="ECO:0000256" key="4">
    <source>
        <dbReference type="ARBA" id="ARBA00022840"/>
    </source>
</evidence>
<feature type="binding site" evidence="6">
    <location>
        <position position="539"/>
    </location>
    <ligand>
        <name>Mg(2+)</name>
        <dbReference type="ChEBI" id="CHEBI:18420"/>
    </ligand>
</feature>
<evidence type="ECO:0000259" key="9">
    <source>
        <dbReference type="Pfam" id="PF16177"/>
    </source>
</evidence>
<dbReference type="InterPro" id="IPR000873">
    <property type="entry name" value="AMP-dep_synth/lig_dom"/>
</dbReference>
<feature type="binding site" evidence="6">
    <location>
        <position position="586"/>
    </location>
    <ligand>
        <name>CoA</name>
        <dbReference type="ChEBI" id="CHEBI:57287"/>
    </ligand>
</feature>
<sequence length="650" mass="71836">MNPPATVYPVKPAFAAETRITRDEYQRLYAQSLQQPDVFWGKVAERLDWMKAPTRIKDTSFELKDFRIRWFDDGELNASVNCLDRHLETRGDKTALIFEPDSPDAPAQRISYRELHERVCKLANALRALGVGKGDRVTIYLPMIPEAAIAMLACARIGAVHMVVFGGFAANSIADRVSDSGSKLIITADEGLRAGRKVALKANVDAALKLPGTNSVETVLVVRHTRAAVDMQMPRDRWYDAVVDDQPAQCEPERMNAEDPLFILYTSGSTGKPKGVLHTTGGYLVYVSYTHEAVFDLREDDVYWCTADVGWVTGHSYIVYGPLANGATALVFEGVPTWPDASRFWQVIDKHRVTIFYTAPTAIRALMREGEGPVAATSRKSLRLLGTVGEPINPEAWRWYYEVVGNSRCPIVDTWWQTENGGILISALPGATDLKPGSATLPFFGVQPAIVDTHGKRIEAEGEGNLVILDSWPGQMRTVYGDHQRFIDTYFRTYPGTYFTGDGCRRDADGYYWITGRVDDVINVSGHRIGTAEVESALVSHDKVAEAAVVGFPHDIKGQGIYAYVTLIAGEQPSEALRAELVKHVRAEIGPIAAPDHLQWAPGLPKTRSGKIMRRILRKIAENAPDQLGDTSTLADPSVVDSLVQERRVP</sequence>
<keyword evidence="3 6" id="KW-0547">Nucleotide-binding</keyword>
<comment type="caution">
    <text evidence="6">Lacks conserved residue(s) required for the propagation of feature annotation.</text>
</comment>
<keyword evidence="11" id="KW-1185">Reference proteome</keyword>
<dbReference type="InterPro" id="IPR042099">
    <property type="entry name" value="ANL_N_sf"/>
</dbReference>
<dbReference type="NCBIfam" id="NF001208">
    <property type="entry name" value="PRK00174.1"/>
    <property type="match status" value="1"/>
</dbReference>
<evidence type="ECO:0000256" key="3">
    <source>
        <dbReference type="ARBA" id="ARBA00022741"/>
    </source>
</evidence>
<dbReference type="InterPro" id="IPR020845">
    <property type="entry name" value="AMP-binding_CS"/>
</dbReference>
<comment type="PTM">
    <text evidence="6">Acetylated. Deacetylation by the SIR2-homolog deacetylase activates the enzyme.</text>
</comment>
<dbReference type="SUPFAM" id="SSF56801">
    <property type="entry name" value="Acetyl-CoA synthetase-like"/>
    <property type="match status" value="1"/>
</dbReference>
<feature type="binding site" evidence="6">
    <location>
        <position position="525"/>
    </location>
    <ligand>
        <name>CoA</name>
        <dbReference type="ChEBI" id="CHEBI:57287"/>
    </ligand>
</feature>
<feature type="domain" description="AMP-dependent synthetase/ligase" evidence="7">
    <location>
        <begin position="84"/>
        <end position="468"/>
    </location>
</feature>
<feature type="binding site" evidence="6">
    <location>
        <position position="541"/>
    </location>
    <ligand>
        <name>Mg(2+)</name>
        <dbReference type="ChEBI" id="CHEBI:18420"/>
    </ligand>
</feature>
<keyword evidence="4 6" id="KW-0067">ATP-binding</keyword>
<comment type="similarity">
    <text evidence="1 6">Belongs to the ATP-dependent AMP-binding enzyme family.</text>
</comment>
<dbReference type="InterPro" id="IPR011904">
    <property type="entry name" value="Ac_CoA_lig"/>
</dbReference>
<dbReference type="Pfam" id="PF13193">
    <property type="entry name" value="AMP-binding_C"/>
    <property type="match status" value="1"/>
</dbReference>
<feature type="binding site" evidence="6">
    <location>
        <begin position="413"/>
        <end position="418"/>
    </location>
    <ligand>
        <name>ATP</name>
        <dbReference type="ChEBI" id="CHEBI:30616"/>
    </ligand>
</feature>
<keyword evidence="6" id="KW-0479">Metal-binding</keyword>
<evidence type="ECO:0000256" key="2">
    <source>
        <dbReference type="ARBA" id="ARBA00022598"/>
    </source>
</evidence>
<organism evidence="10 11">
    <name type="scientific">Novilysobacter luteus</name>
    <dbReference type="NCBI Taxonomy" id="2822368"/>
    <lineage>
        <taxon>Bacteria</taxon>
        <taxon>Pseudomonadati</taxon>
        <taxon>Pseudomonadota</taxon>
        <taxon>Gammaproteobacteria</taxon>
        <taxon>Lysobacterales</taxon>
        <taxon>Lysobacteraceae</taxon>
        <taxon>Novilysobacter</taxon>
    </lineage>
</organism>
<keyword evidence="6" id="KW-0460">Magnesium</keyword>
<evidence type="ECO:0000313" key="10">
    <source>
        <dbReference type="EMBL" id="CAG4977874.1"/>
    </source>
</evidence>
<dbReference type="InterPro" id="IPR045851">
    <property type="entry name" value="AMP-bd_C_sf"/>
</dbReference>
<feature type="binding site" evidence="6">
    <location>
        <position position="528"/>
    </location>
    <ligand>
        <name>ATP</name>
        <dbReference type="ChEBI" id="CHEBI:30616"/>
    </ligand>
</feature>
<dbReference type="Pfam" id="PF00501">
    <property type="entry name" value="AMP-binding"/>
    <property type="match status" value="1"/>
</dbReference>
<feature type="binding site" evidence="6">
    <location>
        <position position="544"/>
    </location>
    <ligand>
        <name>Mg(2+)</name>
        <dbReference type="ChEBI" id="CHEBI:18420"/>
    </ligand>
</feature>
<evidence type="ECO:0000256" key="6">
    <source>
        <dbReference type="HAMAP-Rule" id="MF_01123"/>
    </source>
</evidence>
<evidence type="ECO:0000259" key="8">
    <source>
        <dbReference type="Pfam" id="PF13193"/>
    </source>
</evidence>
<dbReference type="Gene3D" id="3.30.300.30">
    <property type="match status" value="1"/>
</dbReference>
<evidence type="ECO:0000256" key="5">
    <source>
        <dbReference type="ARBA" id="ARBA00022990"/>
    </source>
</evidence>
<comment type="catalytic activity">
    <reaction evidence="6">
        <text>acetate + ATP + CoA = acetyl-CoA + AMP + diphosphate</text>
        <dbReference type="Rhea" id="RHEA:23176"/>
        <dbReference type="ChEBI" id="CHEBI:30089"/>
        <dbReference type="ChEBI" id="CHEBI:30616"/>
        <dbReference type="ChEBI" id="CHEBI:33019"/>
        <dbReference type="ChEBI" id="CHEBI:57287"/>
        <dbReference type="ChEBI" id="CHEBI:57288"/>
        <dbReference type="ChEBI" id="CHEBI:456215"/>
        <dbReference type="EC" id="6.2.1.1"/>
    </reaction>
</comment>
<feature type="binding site" evidence="6">
    <location>
        <position position="313"/>
    </location>
    <ligand>
        <name>CoA</name>
        <dbReference type="ChEBI" id="CHEBI:57287"/>
    </ligand>
</feature>
<dbReference type="PANTHER" id="PTHR24095">
    <property type="entry name" value="ACETYL-COENZYME A SYNTHETASE"/>
    <property type="match status" value="1"/>
</dbReference>
<feature type="domain" description="AMP-binding enzyme C-terminal" evidence="8">
    <location>
        <begin position="533"/>
        <end position="611"/>
    </location>
</feature>
<feature type="domain" description="Acetyl-coenzyme A synthetase N-terminal" evidence="9">
    <location>
        <begin position="25"/>
        <end position="82"/>
    </location>
</feature>
<keyword evidence="5 6" id="KW-0007">Acetylation</keyword>
<dbReference type="EMBL" id="OU015430">
    <property type="protein sequence ID" value="CAG4977874.1"/>
    <property type="molecule type" value="Genomic_DNA"/>
</dbReference>
<keyword evidence="2 6" id="KW-0436">Ligase</keyword>
<dbReference type="EC" id="6.2.1.1" evidence="6"/>
<dbReference type="GO" id="GO:0003987">
    <property type="term" value="F:acetate-CoA ligase activity"/>
    <property type="evidence" value="ECO:0007669"/>
    <property type="project" value="UniProtKB-EC"/>
</dbReference>